<evidence type="ECO:0000313" key="6">
    <source>
        <dbReference type="EMBL" id="EMP39746.1"/>
    </source>
</evidence>
<dbReference type="SUPFAM" id="SSF47912">
    <property type="entry name" value="Wiscott-Aldrich syndrome protein, WASP, C-terminal domain"/>
    <property type="match status" value="1"/>
</dbReference>
<feature type="region of interest" description="Disordered" evidence="5">
    <location>
        <begin position="34"/>
        <end position="57"/>
    </location>
</feature>
<evidence type="ECO:0000313" key="7">
    <source>
        <dbReference type="Proteomes" id="UP000031443"/>
    </source>
</evidence>
<proteinExistence type="predicted"/>
<name>M7BPB1_CHEMY</name>
<protein>
    <submittedName>
        <fullName evidence="6">Uncharacterized protein</fullName>
    </submittedName>
</protein>
<accession>M7BPB1</accession>
<evidence type="ECO:0000256" key="3">
    <source>
        <dbReference type="ARBA" id="ARBA00022553"/>
    </source>
</evidence>
<dbReference type="Gene3D" id="3.90.810.10">
    <property type="entry name" value="CRIB domain"/>
    <property type="match status" value="1"/>
</dbReference>
<evidence type="ECO:0000256" key="5">
    <source>
        <dbReference type="SAM" id="MobiDB-lite"/>
    </source>
</evidence>
<dbReference type="Proteomes" id="UP000031443">
    <property type="component" value="Unassembled WGS sequence"/>
</dbReference>
<dbReference type="InterPro" id="IPR011026">
    <property type="entry name" value="WAS_C"/>
</dbReference>
<dbReference type="EMBL" id="KB515807">
    <property type="protein sequence ID" value="EMP39746.1"/>
    <property type="molecule type" value="Genomic_DNA"/>
</dbReference>
<gene>
    <name evidence="6" type="ORF">UY3_03025</name>
</gene>
<keyword evidence="7" id="KW-1185">Reference proteome</keyword>
<sequence length="300" mass="32829">MASMEPAQITTAVMTILNTTCIIQQHVQNQNLQKQASRRWQRGEESDEDMDTDFSQSTGPSCVDIMVTILDSDLKKLAIQVGVTEDHLKNKRTSEKIFKTIERKGGIEAVRKEVPMRGPEQGSFLRLCLMLLLLQVGQQLCKVVTLTPTSPQSPNDGGIVAALKDVIQKRYKALDSSGDPCNPYGALCPLPVVIKRSLCHRTMLETGSLTLHTSDKVNVHSLFRNLCECNQTSVIIYFNCRGPDTKGGCGEQCKVIVGGVIVVLPPLLLRSLQSWMAGEQQLLAGHPALKAAPLPAAVQK</sequence>
<dbReference type="GO" id="GO:0005856">
    <property type="term" value="C:cytoskeleton"/>
    <property type="evidence" value="ECO:0007669"/>
    <property type="project" value="UniProtKB-SubCell"/>
</dbReference>
<evidence type="ECO:0000256" key="4">
    <source>
        <dbReference type="ARBA" id="ARBA00023212"/>
    </source>
</evidence>
<keyword evidence="4" id="KW-0206">Cytoskeleton</keyword>
<keyword evidence="2" id="KW-0963">Cytoplasm</keyword>
<organism evidence="6 7">
    <name type="scientific">Chelonia mydas</name>
    <name type="common">Green sea-turtle</name>
    <name type="synonym">Chelonia agassizi</name>
    <dbReference type="NCBI Taxonomy" id="8469"/>
    <lineage>
        <taxon>Eukaryota</taxon>
        <taxon>Metazoa</taxon>
        <taxon>Chordata</taxon>
        <taxon>Craniata</taxon>
        <taxon>Vertebrata</taxon>
        <taxon>Euteleostomi</taxon>
        <taxon>Archelosauria</taxon>
        <taxon>Testudinata</taxon>
        <taxon>Testudines</taxon>
        <taxon>Cryptodira</taxon>
        <taxon>Durocryptodira</taxon>
        <taxon>Americhelydia</taxon>
        <taxon>Chelonioidea</taxon>
        <taxon>Cheloniidae</taxon>
        <taxon>Chelonia</taxon>
    </lineage>
</organism>
<reference evidence="7" key="1">
    <citation type="journal article" date="2013" name="Nat. Genet.">
        <title>The draft genomes of soft-shell turtle and green sea turtle yield insights into the development and evolution of the turtle-specific body plan.</title>
        <authorList>
            <person name="Wang Z."/>
            <person name="Pascual-Anaya J."/>
            <person name="Zadissa A."/>
            <person name="Li W."/>
            <person name="Niimura Y."/>
            <person name="Huang Z."/>
            <person name="Li C."/>
            <person name="White S."/>
            <person name="Xiong Z."/>
            <person name="Fang D."/>
            <person name="Wang B."/>
            <person name="Ming Y."/>
            <person name="Chen Y."/>
            <person name="Zheng Y."/>
            <person name="Kuraku S."/>
            <person name="Pignatelli M."/>
            <person name="Herrero J."/>
            <person name="Beal K."/>
            <person name="Nozawa M."/>
            <person name="Li Q."/>
            <person name="Wang J."/>
            <person name="Zhang H."/>
            <person name="Yu L."/>
            <person name="Shigenobu S."/>
            <person name="Wang J."/>
            <person name="Liu J."/>
            <person name="Flicek P."/>
            <person name="Searle S."/>
            <person name="Wang J."/>
            <person name="Kuratani S."/>
            <person name="Yin Y."/>
            <person name="Aken B."/>
            <person name="Zhang G."/>
            <person name="Irie N."/>
        </authorList>
    </citation>
    <scope>NUCLEOTIDE SEQUENCE [LARGE SCALE GENOMIC DNA]</scope>
</reference>
<dbReference type="InterPro" id="IPR036936">
    <property type="entry name" value="CRIB_dom_sf"/>
</dbReference>
<evidence type="ECO:0000256" key="1">
    <source>
        <dbReference type="ARBA" id="ARBA00004245"/>
    </source>
</evidence>
<evidence type="ECO:0000256" key="2">
    <source>
        <dbReference type="ARBA" id="ARBA00022490"/>
    </source>
</evidence>
<dbReference type="GO" id="GO:0007015">
    <property type="term" value="P:actin filament organization"/>
    <property type="evidence" value="ECO:0007669"/>
    <property type="project" value="InterPro"/>
</dbReference>
<keyword evidence="3" id="KW-0597">Phosphoprotein</keyword>
<dbReference type="AlphaFoldDB" id="M7BPB1"/>
<comment type="subcellular location">
    <subcellularLocation>
        <location evidence="1">Cytoplasm</location>
        <location evidence="1">Cytoskeleton</location>
    </subcellularLocation>
</comment>